<organism evidence="3 4">
    <name type="scientific">Emcibacter nanhaiensis</name>
    <dbReference type="NCBI Taxonomy" id="1505037"/>
    <lineage>
        <taxon>Bacteria</taxon>
        <taxon>Pseudomonadati</taxon>
        <taxon>Pseudomonadota</taxon>
        <taxon>Alphaproteobacteria</taxon>
        <taxon>Emcibacterales</taxon>
        <taxon>Emcibacteraceae</taxon>
        <taxon>Emcibacter</taxon>
    </lineage>
</organism>
<dbReference type="InterPro" id="IPR036010">
    <property type="entry name" value="2Fe-2S_ferredoxin-like_sf"/>
</dbReference>
<dbReference type="EMBL" id="VFIY01000003">
    <property type="protein sequence ID" value="TPD63785.1"/>
    <property type="molecule type" value="Genomic_DNA"/>
</dbReference>
<dbReference type="GO" id="GO:0016491">
    <property type="term" value="F:oxidoreductase activity"/>
    <property type="evidence" value="ECO:0007669"/>
    <property type="project" value="InterPro"/>
</dbReference>
<dbReference type="SUPFAM" id="SSF52343">
    <property type="entry name" value="Ferredoxin reductase-like, C-terminal NADP-linked domain"/>
    <property type="match status" value="1"/>
</dbReference>
<keyword evidence="4" id="KW-1185">Reference proteome</keyword>
<dbReference type="Gene3D" id="3.10.20.30">
    <property type="match status" value="1"/>
</dbReference>
<proteinExistence type="predicted"/>
<dbReference type="InterPro" id="IPR008333">
    <property type="entry name" value="Cbr1-like_FAD-bd_dom"/>
</dbReference>
<dbReference type="PANTHER" id="PTHR47354">
    <property type="entry name" value="NADH OXIDOREDUCTASE HCR"/>
    <property type="match status" value="1"/>
</dbReference>
<evidence type="ECO:0000259" key="1">
    <source>
        <dbReference type="PROSITE" id="PS51085"/>
    </source>
</evidence>
<comment type="caution">
    <text evidence="3">The sequence shown here is derived from an EMBL/GenBank/DDBJ whole genome shotgun (WGS) entry which is preliminary data.</text>
</comment>
<dbReference type="PROSITE" id="PS00197">
    <property type="entry name" value="2FE2S_FER_1"/>
    <property type="match status" value="1"/>
</dbReference>
<name>A0A501PUA0_9PROT</name>
<dbReference type="CDD" id="cd00207">
    <property type="entry name" value="fer2"/>
    <property type="match status" value="1"/>
</dbReference>
<dbReference type="OrthoDB" id="9786134at2"/>
<dbReference type="InterPro" id="IPR006058">
    <property type="entry name" value="2Fe2S_fd_BS"/>
</dbReference>
<feature type="domain" description="2Fe-2S ferredoxin-type" evidence="1">
    <location>
        <begin position="2"/>
        <end position="95"/>
    </location>
</feature>
<dbReference type="GO" id="GO:0051537">
    <property type="term" value="F:2 iron, 2 sulfur cluster binding"/>
    <property type="evidence" value="ECO:0007669"/>
    <property type="project" value="InterPro"/>
</dbReference>
<reference evidence="4" key="1">
    <citation type="submission" date="2019-06" db="EMBL/GenBank/DDBJ databases">
        <title>The complete genome of Emcibacter congregatus ZYLT.</title>
        <authorList>
            <person name="Zhao Z."/>
        </authorList>
    </citation>
    <scope>NUCLEOTIDE SEQUENCE [LARGE SCALE GENOMIC DNA]</scope>
    <source>
        <strain evidence="4">MCCC 1A06723</strain>
    </source>
</reference>
<dbReference type="SUPFAM" id="SSF63380">
    <property type="entry name" value="Riboflavin synthase domain-like"/>
    <property type="match status" value="1"/>
</dbReference>
<feature type="domain" description="FAD-binding FR-type" evidence="2">
    <location>
        <begin position="103"/>
        <end position="202"/>
    </location>
</feature>
<evidence type="ECO:0000313" key="3">
    <source>
        <dbReference type="EMBL" id="TPD63785.1"/>
    </source>
</evidence>
<dbReference type="InterPro" id="IPR012675">
    <property type="entry name" value="Beta-grasp_dom_sf"/>
</dbReference>
<accession>A0A501PUA0</accession>
<dbReference type="Pfam" id="PF00111">
    <property type="entry name" value="Fer2"/>
    <property type="match status" value="1"/>
</dbReference>
<dbReference type="AlphaFoldDB" id="A0A501PUA0"/>
<sequence>MTNFSIRVSGADEKEFRCEADDTILGGALRNGNGFPYECNSGGCGSCQFELLDGEVEELWPDAPGLSPRARERGRRLACQCVPKTDLTIKASFRDEYVPAVAPKKQSLTFVGAKQLTPDMTEFSFKASEDAEFLPGQFAMLDLPGVEGLRAYSMSNLANADGLWNFVIKRVPDGKGTAYLFDIMKSGDEISLDGPYGNSYLRTDNGREIICVAGGSGLSPVLSILRGAVQAPELEGRGLKLFYGGRGPQDICVHDIVAADPLLSSRVEVHTAISDEEAPGASEWTGARGFVHELVKNTLGDDIKEFDYYFCGPPPMTDALQRMLMLEYKVPAKQMYFDRFY</sequence>
<dbReference type="CDD" id="cd06190">
    <property type="entry name" value="T4MO_e_transfer_like"/>
    <property type="match status" value="1"/>
</dbReference>
<dbReference type="InterPro" id="IPR017938">
    <property type="entry name" value="Riboflavin_synthase-like_b-brl"/>
</dbReference>
<dbReference type="SUPFAM" id="SSF54292">
    <property type="entry name" value="2Fe-2S ferredoxin-like"/>
    <property type="match status" value="1"/>
</dbReference>
<dbReference type="Gene3D" id="2.40.30.10">
    <property type="entry name" value="Translation factors"/>
    <property type="match status" value="1"/>
</dbReference>
<dbReference type="PANTHER" id="PTHR47354:SF5">
    <property type="entry name" value="PROTEIN RFBI"/>
    <property type="match status" value="1"/>
</dbReference>
<protein>
    <submittedName>
        <fullName evidence="3">2Fe-2S iron-sulfur cluster binding domain-containing protein</fullName>
    </submittedName>
</protein>
<dbReference type="InterPro" id="IPR039261">
    <property type="entry name" value="FNR_nucleotide-bd"/>
</dbReference>
<dbReference type="InterPro" id="IPR001041">
    <property type="entry name" value="2Fe-2S_ferredoxin-type"/>
</dbReference>
<dbReference type="Gene3D" id="3.40.50.80">
    <property type="entry name" value="Nucleotide-binding domain of ferredoxin-NADP reductase (FNR) module"/>
    <property type="match status" value="1"/>
</dbReference>
<dbReference type="PRINTS" id="PR00410">
    <property type="entry name" value="PHEHYDRXLASE"/>
</dbReference>
<dbReference type="InterPro" id="IPR017927">
    <property type="entry name" value="FAD-bd_FR_type"/>
</dbReference>
<dbReference type="Proteomes" id="UP000319148">
    <property type="component" value="Unassembled WGS sequence"/>
</dbReference>
<dbReference type="RefSeq" id="WP_139937785.1">
    <property type="nucleotide sequence ID" value="NZ_JBHSYP010000011.1"/>
</dbReference>
<dbReference type="InterPro" id="IPR050415">
    <property type="entry name" value="MRET"/>
</dbReference>
<dbReference type="PROSITE" id="PS51085">
    <property type="entry name" value="2FE2S_FER_2"/>
    <property type="match status" value="1"/>
</dbReference>
<dbReference type="PROSITE" id="PS51384">
    <property type="entry name" value="FAD_FR"/>
    <property type="match status" value="1"/>
</dbReference>
<evidence type="ECO:0000259" key="2">
    <source>
        <dbReference type="PROSITE" id="PS51384"/>
    </source>
</evidence>
<dbReference type="Pfam" id="PF00175">
    <property type="entry name" value="NAD_binding_1"/>
    <property type="match status" value="1"/>
</dbReference>
<evidence type="ECO:0000313" key="4">
    <source>
        <dbReference type="Proteomes" id="UP000319148"/>
    </source>
</evidence>
<dbReference type="InterPro" id="IPR001433">
    <property type="entry name" value="OxRdtase_FAD/NAD-bd"/>
</dbReference>
<gene>
    <name evidence="3" type="ORF">FIV46_00175</name>
</gene>
<dbReference type="Pfam" id="PF00970">
    <property type="entry name" value="FAD_binding_6"/>
    <property type="match status" value="1"/>
</dbReference>